<dbReference type="KEGG" id="sclo:SCLO_1000790"/>
<keyword evidence="3" id="KW-1185">Reference proteome</keyword>
<dbReference type="EMBL" id="AP017655">
    <property type="protein sequence ID" value="BAV63119.1"/>
    <property type="molecule type" value="Genomic_DNA"/>
</dbReference>
<name>A0A1E1EXX3_9SPHN</name>
<sequence>MPGRCGAHVAGGGIALDGTRWISSRPAFLLPVRVLGALFRRLFLIRLLALFDAGKLGFFGTMADLTTRKAFLRYLSPIRRKRWMVYAKPPFAGPQAVLA</sequence>
<protein>
    <submittedName>
        <fullName evidence="2">Transposase</fullName>
    </submittedName>
</protein>
<dbReference type="Pfam" id="PF04986">
    <property type="entry name" value="Y2_Tnp"/>
    <property type="match status" value="1"/>
</dbReference>
<feature type="domain" description="Transposase IS801/IS1294" evidence="1">
    <location>
        <begin position="9"/>
        <end position="98"/>
    </location>
</feature>
<evidence type="ECO:0000313" key="2">
    <source>
        <dbReference type="EMBL" id="BAV63119.1"/>
    </source>
</evidence>
<dbReference type="AlphaFoldDB" id="A0A1E1EXX3"/>
<dbReference type="GO" id="GO:0006313">
    <property type="term" value="P:DNA transposition"/>
    <property type="evidence" value="ECO:0007669"/>
    <property type="project" value="InterPro"/>
</dbReference>
<organism evidence="2 3">
    <name type="scientific">Sphingobium cloacae</name>
    <dbReference type="NCBI Taxonomy" id="120107"/>
    <lineage>
        <taxon>Bacteria</taxon>
        <taxon>Pseudomonadati</taxon>
        <taxon>Pseudomonadota</taxon>
        <taxon>Alphaproteobacteria</taxon>
        <taxon>Sphingomonadales</taxon>
        <taxon>Sphingomonadaceae</taxon>
        <taxon>Sphingobium</taxon>
    </lineage>
</organism>
<gene>
    <name evidence="2" type="ORF">SCLO_1000790</name>
</gene>
<dbReference type="GO" id="GO:0004803">
    <property type="term" value="F:transposase activity"/>
    <property type="evidence" value="ECO:0007669"/>
    <property type="project" value="InterPro"/>
</dbReference>
<evidence type="ECO:0000259" key="1">
    <source>
        <dbReference type="Pfam" id="PF04986"/>
    </source>
</evidence>
<reference evidence="2 3" key="1">
    <citation type="submission" date="2016-10" db="EMBL/GenBank/DDBJ databases">
        <title>Complete Genome Sequence of the Nonylphenol-Degrading Bacterium Sphingobium cloacae JCM 10874T.</title>
        <authorList>
            <person name="Ootsuka M."/>
            <person name="Nishizawa T."/>
            <person name="Ohta H."/>
        </authorList>
    </citation>
    <scope>NUCLEOTIDE SEQUENCE [LARGE SCALE GENOMIC DNA]</scope>
    <source>
        <strain evidence="2 3">JCM 10874</strain>
    </source>
</reference>
<evidence type="ECO:0000313" key="3">
    <source>
        <dbReference type="Proteomes" id="UP000218272"/>
    </source>
</evidence>
<dbReference type="Proteomes" id="UP000218272">
    <property type="component" value="Chromosome SCLO_1"/>
</dbReference>
<proteinExistence type="predicted"/>
<dbReference type="InterPro" id="IPR007069">
    <property type="entry name" value="Transposase_32"/>
</dbReference>
<dbReference type="GO" id="GO:0003677">
    <property type="term" value="F:DNA binding"/>
    <property type="evidence" value="ECO:0007669"/>
    <property type="project" value="InterPro"/>
</dbReference>
<accession>A0A1E1EXX3</accession>